<dbReference type="AlphaFoldDB" id="A0A5P1R9I0"/>
<dbReference type="PANTHER" id="PTHR38107:SF3">
    <property type="entry name" value="LYSOZYME RRRD-RELATED"/>
    <property type="match status" value="1"/>
</dbReference>
<evidence type="ECO:0000313" key="8">
    <source>
        <dbReference type="Proteomes" id="UP000324760"/>
    </source>
</evidence>
<dbReference type="InterPro" id="IPR002196">
    <property type="entry name" value="Glyco_hydro_24"/>
</dbReference>
<dbReference type="GO" id="GO:0016998">
    <property type="term" value="P:cell wall macromolecule catabolic process"/>
    <property type="evidence" value="ECO:0007669"/>
    <property type="project" value="InterPro"/>
</dbReference>
<comment type="catalytic activity">
    <reaction evidence="1 6">
        <text>Hydrolysis of (1-&gt;4)-beta-linkages between N-acetylmuramic acid and N-acetyl-D-glucosamine residues in a peptidoglycan and between N-acetyl-D-glucosamine residues in chitodextrins.</text>
        <dbReference type="EC" id="3.2.1.17"/>
    </reaction>
</comment>
<gene>
    <name evidence="7" type="ORF">F0U83_05920</name>
</gene>
<dbReference type="InterPro" id="IPR051018">
    <property type="entry name" value="Bacteriophage_GH24"/>
</dbReference>
<evidence type="ECO:0000256" key="4">
    <source>
        <dbReference type="ARBA" id="ARBA00022801"/>
    </source>
</evidence>
<organism evidence="7 8">
    <name type="scientific">Neptunomonas concharum</name>
    <dbReference type="NCBI Taxonomy" id="1031538"/>
    <lineage>
        <taxon>Bacteria</taxon>
        <taxon>Pseudomonadati</taxon>
        <taxon>Pseudomonadota</taxon>
        <taxon>Gammaproteobacteria</taxon>
        <taxon>Oceanospirillales</taxon>
        <taxon>Oceanospirillaceae</taxon>
        <taxon>Neptunomonas</taxon>
    </lineage>
</organism>
<comment type="similarity">
    <text evidence="6">Belongs to the glycosyl hydrolase 24 family.</text>
</comment>
<dbReference type="SUPFAM" id="SSF53955">
    <property type="entry name" value="Lysozyme-like"/>
    <property type="match status" value="1"/>
</dbReference>
<evidence type="ECO:0000256" key="1">
    <source>
        <dbReference type="ARBA" id="ARBA00000632"/>
    </source>
</evidence>
<proteinExistence type="inferred from homology"/>
<evidence type="ECO:0000313" key="7">
    <source>
        <dbReference type="EMBL" id="QEQ96280.1"/>
    </source>
</evidence>
<dbReference type="HAMAP" id="MF_04110">
    <property type="entry name" value="ENDOLYSIN_T4"/>
    <property type="match status" value="1"/>
</dbReference>
<dbReference type="Proteomes" id="UP000324760">
    <property type="component" value="Chromosome"/>
</dbReference>
<accession>A0A5P1R9I0</accession>
<dbReference type="Pfam" id="PF00959">
    <property type="entry name" value="Phage_lysozyme"/>
    <property type="match status" value="1"/>
</dbReference>
<dbReference type="InterPro" id="IPR023346">
    <property type="entry name" value="Lysozyme-like_dom_sf"/>
</dbReference>
<evidence type="ECO:0000256" key="3">
    <source>
        <dbReference type="ARBA" id="ARBA00022638"/>
    </source>
</evidence>
<keyword evidence="8" id="KW-1185">Reference proteome</keyword>
<dbReference type="InterPro" id="IPR023347">
    <property type="entry name" value="Lysozyme_dom_sf"/>
</dbReference>
<dbReference type="PANTHER" id="PTHR38107">
    <property type="match status" value="1"/>
</dbReference>
<dbReference type="GO" id="GO:0009253">
    <property type="term" value="P:peptidoglycan catabolic process"/>
    <property type="evidence" value="ECO:0007669"/>
    <property type="project" value="InterPro"/>
</dbReference>
<dbReference type="GO" id="GO:0042742">
    <property type="term" value="P:defense response to bacterium"/>
    <property type="evidence" value="ECO:0007669"/>
    <property type="project" value="UniProtKB-KW"/>
</dbReference>
<keyword evidence="3 6" id="KW-0081">Bacteriolytic enzyme</keyword>
<sequence length="165" mass="18953">MRMRWWALTLSLISGFEGLRQAAYLDPVGVPTICFGHTQGVMLGDTKTLEECHDLLAEEAEYFAEVVYYSTDYRLSDEEYAAYVSFTYNVGAANWKSSTLLKFLNSGQRLEACHQLPRWVYAKGIRLPGLVKRREQEHDLCIKGALALQYNALQAPQSRMFRRYP</sequence>
<protein>
    <recommendedName>
        <fullName evidence="6">Lysozyme</fullName>
        <ecNumber evidence="6">3.2.1.17</ecNumber>
    </recommendedName>
</protein>
<evidence type="ECO:0000256" key="6">
    <source>
        <dbReference type="RuleBase" id="RU003788"/>
    </source>
</evidence>
<keyword evidence="4 6" id="KW-0378">Hydrolase</keyword>
<dbReference type="CDD" id="cd16900">
    <property type="entry name" value="endolysin_R21-like"/>
    <property type="match status" value="1"/>
</dbReference>
<keyword evidence="5 6" id="KW-0326">Glycosidase</keyword>
<evidence type="ECO:0000256" key="2">
    <source>
        <dbReference type="ARBA" id="ARBA00022529"/>
    </source>
</evidence>
<dbReference type="GO" id="GO:0031640">
    <property type="term" value="P:killing of cells of another organism"/>
    <property type="evidence" value="ECO:0007669"/>
    <property type="project" value="UniProtKB-KW"/>
</dbReference>
<dbReference type="GO" id="GO:0003796">
    <property type="term" value="F:lysozyme activity"/>
    <property type="evidence" value="ECO:0007669"/>
    <property type="project" value="UniProtKB-EC"/>
</dbReference>
<dbReference type="Gene3D" id="1.10.530.40">
    <property type="match status" value="1"/>
</dbReference>
<keyword evidence="2 6" id="KW-0929">Antimicrobial</keyword>
<dbReference type="EC" id="3.2.1.17" evidence="6"/>
<evidence type="ECO:0000256" key="5">
    <source>
        <dbReference type="ARBA" id="ARBA00023295"/>
    </source>
</evidence>
<dbReference type="KEGG" id="ncu:F0U83_05920"/>
<dbReference type="InterPro" id="IPR034690">
    <property type="entry name" value="Endolysin_T4_type"/>
</dbReference>
<dbReference type="OrthoDB" id="8141296at2"/>
<name>A0A5P1R9I0_9GAMM</name>
<reference evidence="7 8" key="1">
    <citation type="journal article" date="2019" name="Biochem. Eng. J.">
        <title>Metabolic engineering of the marine bacteria Neptunomonas concharum for the production of acetoin and meso-2,3-butanediol from acetate.</title>
        <authorList>
            <person name="Li W."/>
            <person name="Pu N."/>
            <person name="Liu C.-X."/>
            <person name="Yuan Q.-P."/>
            <person name="Li Z.-J."/>
        </authorList>
    </citation>
    <scope>NUCLEOTIDE SEQUENCE [LARGE SCALE GENOMIC DNA]</scope>
    <source>
        <strain evidence="7 8">JCM17730</strain>
    </source>
</reference>
<dbReference type="EMBL" id="CP043869">
    <property type="protein sequence ID" value="QEQ96280.1"/>
    <property type="molecule type" value="Genomic_DNA"/>
</dbReference>